<keyword evidence="4" id="KW-1185">Reference proteome</keyword>
<accession>A0A2N7VG92</accession>
<dbReference type="RefSeq" id="WP_102648050.1">
    <property type="nucleotide sequence ID" value="NZ_PNYA01000026.1"/>
</dbReference>
<feature type="signal peptide" evidence="2">
    <location>
        <begin position="1"/>
        <end position="26"/>
    </location>
</feature>
<name>A0A2N7VG92_9BURK</name>
<comment type="caution">
    <text evidence="3">The sequence shown here is derived from an EMBL/GenBank/DDBJ whole genome shotgun (WGS) entry which is preliminary data.</text>
</comment>
<protein>
    <submittedName>
        <fullName evidence="3">Uncharacterized protein</fullName>
    </submittedName>
</protein>
<gene>
    <name evidence="3" type="ORF">C0Z18_24570</name>
</gene>
<reference evidence="3 4" key="1">
    <citation type="submission" date="2018-01" db="EMBL/GenBank/DDBJ databases">
        <title>Whole genome analyses suggest that Burkholderia sensu lato contains two further novel genera in the rhizoxinica-symbiotica group Mycetohabitans gen. nov., and Trinickia gen. nov.: implications for the evolution of diazotrophy and nodulation in the Burkholderiaceae.</title>
        <authorList>
            <person name="Estrada-de los Santos P."/>
            <person name="Palmer M."/>
            <person name="Chavez-Ramirez B."/>
            <person name="Beukes C."/>
            <person name="Steenkamp E.T."/>
            <person name="Hirsch A.M."/>
            <person name="Manyaka P."/>
            <person name="Maluk M."/>
            <person name="Lafos M."/>
            <person name="Crook M."/>
            <person name="Gross E."/>
            <person name="Simon M.F."/>
            <person name="Bueno dos Reis Junior F."/>
            <person name="Poole P.S."/>
            <person name="Venter S.N."/>
            <person name="James E.K."/>
        </authorList>
    </citation>
    <scope>NUCLEOTIDE SEQUENCE [LARGE SCALE GENOMIC DNA]</scope>
    <source>
        <strain evidence="3 4">GIMN1.004</strain>
    </source>
</reference>
<dbReference type="AlphaFoldDB" id="A0A2N7VG92"/>
<feature type="compositionally biased region" description="Polar residues" evidence="1">
    <location>
        <begin position="154"/>
        <end position="165"/>
    </location>
</feature>
<dbReference type="EMBL" id="PNYA01000026">
    <property type="protein sequence ID" value="PMS16166.1"/>
    <property type="molecule type" value="Genomic_DNA"/>
</dbReference>
<evidence type="ECO:0000256" key="2">
    <source>
        <dbReference type="SAM" id="SignalP"/>
    </source>
</evidence>
<dbReference type="Proteomes" id="UP000235616">
    <property type="component" value="Unassembled WGS sequence"/>
</dbReference>
<feature type="region of interest" description="Disordered" evidence="1">
    <location>
        <begin position="145"/>
        <end position="165"/>
    </location>
</feature>
<keyword evidence="2" id="KW-0732">Signal</keyword>
<organism evidence="3 4">
    <name type="scientific">Trinickia dabaoshanensis</name>
    <dbReference type="NCBI Taxonomy" id="564714"/>
    <lineage>
        <taxon>Bacteria</taxon>
        <taxon>Pseudomonadati</taxon>
        <taxon>Pseudomonadota</taxon>
        <taxon>Betaproteobacteria</taxon>
        <taxon>Burkholderiales</taxon>
        <taxon>Burkholderiaceae</taxon>
        <taxon>Trinickia</taxon>
    </lineage>
</organism>
<evidence type="ECO:0000313" key="4">
    <source>
        <dbReference type="Proteomes" id="UP000235616"/>
    </source>
</evidence>
<dbReference type="OrthoDB" id="8943325at2"/>
<proteinExistence type="predicted"/>
<evidence type="ECO:0000313" key="3">
    <source>
        <dbReference type="EMBL" id="PMS16166.1"/>
    </source>
</evidence>
<evidence type="ECO:0000256" key="1">
    <source>
        <dbReference type="SAM" id="MobiDB-lite"/>
    </source>
</evidence>
<sequence length="165" mass="17564">MKKLLIATVVASLSATTLFVASPAFAQNGSRTATKKAKAPAPKHRLIKRKSTKSVAKTDPVPEGSVQWSCQDGLSFALKGDMQRDQIVTVHWANKNYNLPREATTTGADRFHDAATGLDLVVIPTKAMLFSDHDGSRLADECKTAAMTQGAPAPTQSNALQKSGS</sequence>
<feature type="chain" id="PRO_5014679414" evidence="2">
    <location>
        <begin position="27"/>
        <end position="165"/>
    </location>
</feature>